<feature type="domain" description="Ferritin-like diiron" evidence="3">
    <location>
        <begin position="30"/>
        <end position="183"/>
    </location>
</feature>
<accession>A0A7S8FF58</accession>
<dbReference type="EC" id="1.16.3.1" evidence="4"/>
<name>A0A7S8FF58_9BACT</name>
<keyword evidence="4" id="KW-0560">Oxidoreductase</keyword>
<keyword evidence="1" id="KW-0409">Iron storage</keyword>
<dbReference type="PROSITE" id="PS50905">
    <property type="entry name" value="FERRITIN_LIKE"/>
    <property type="match status" value="1"/>
</dbReference>
<dbReference type="PANTHER" id="PTHR30295:SF1">
    <property type="entry name" value="DNA PROTECTION DURING STARVATION PROTEIN"/>
    <property type="match status" value="1"/>
</dbReference>
<dbReference type="GO" id="GO:0006879">
    <property type="term" value="P:intracellular iron ion homeostasis"/>
    <property type="evidence" value="ECO:0007669"/>
    <property type="project" value="UniProtKB-KW"/>
</dbReference>
<dbReference type="Gene3D" id="1.20.1260.10">
    <property type="match status" value="1"/>
</dbReference>
<dbReference type="InterPro" id="IPR012347">
    <property type="entry name" value="Ferritin-like"/>
</dbReference>
<dbReference type="InterPro" id="IPR008331">
    <property type="entry name" value="Ferritin_DPS_dom"/>
</dbReference>
<dbReference type="SUPFAM" id="SSF47240">
    <property type="entry name" value="Ferritin-like"/>
    <property type="match status" value="1"/>
</dbReference>
<dbReference type="Pfam" id="PF00210">
    <property type="entry name" value="Ferritin"/>
    <property type="match status" value="1"/>
</dbReference>
<dbReference type="PIRSF" id="PIRSF018063">
    <property type="entry name" value="Ferrtn_UCP018063"/>
    <property type="match status" value="1"/>
</dbReference>
<dbReference type="GO" id="GO:0004322">
    <property type="term" value="F:ferroxidase activity"/>
    <property type="evidence" value="ECO:0007669"/>
    <property type="project" value="UniProtKB-EC"/>
</dbReference>
<dbReference type="Proteomes" id="UP000593737">
    <property type="component" value="Chromosome"/>
</dbReference>
<keyword evidence="2" id="KW-0408">Iron</keyword>
<dbReference type="InterPro" id="IPR009078">
    <property type="entry name" value="Ferritin-like_SF"/>
</dbReference>
<organism evidence="4 5">
    <name type="scientific">Candidatus Nitrospira kreftii</name>
    <dbReference type="NCBI Taxonomy" id="2652173"/>
    <lineage>
        <taxon>Bacteria</taxon>
        <taxon>Pseudomonadati</taxon>
        <taxon>Nitrospirota</taxon>
        <taxon>Nitrospiria</taxon>
        <taxon>Nitrospirales</taxon>
        <taxon>Nitrospiraceae</taxon>
        <taxon>Nitrospira</taxon>
    </lineage>
</organism>
<dbReference type="GO" id="GO:0020037">
    <property type="term" value="F:heme binding"/>
    <property type="evidence" value="ECO:0007669"/>
    <property type="project" value="TreeGrafter"/>
</dbReference>
<evidence type="ECO:0000256" key="2">
    <source>
        <dbReference type="ARBA" id="ARBA00023004"/>
    </source>
</evidence>
<evidence type="ECO:0000313" key="5">
    <source>
        <dbReference type="Proteomes" id="UP000593737"/>
    </source>
</evidence>
<sequence length="183" mass="20357">MEPTMQYGAVGTDEEVQEAIAQGAVTKQYLAKPQHVASSLNRLRSTEIASYLQYKQHAYMAVSLLSPGLKTEFEQHADQELKHADQLAGRIQQLGGVPIFDLQELASKAAAIGVHPEQGTSLTEMVIEDLVLERRQVETYSALIREIGEKDLITREILLKILAETEAHASELADFLKRSSEQR</sequence>
<evidence type="ECO:0000256" key="1">
    <source>
        <dbReference type="ARBA" id="ARBA00022434"/>
    </source>
</evidence>
<gene>
    <name evidence="4" type="ORF">Nkreftii_002340</name>
</gene>
<dbReference type="InterPro" id="IPR009040">
    <property type="entry name" value="Ferritin-like_diiron"/>
</dbReference>
<dbReference type="AlphaFoldDB" id="A0A7S8FF58"/>
<dbReference type="GO" id="GO:0008199">
    <property type="term" value="F:ferric iron binding"/>
    <property type="evidence" value="ECO:0007669"/>
    <property type="project" value="InterPro"/>
</dbReference>
<evidence type="ECO:0000259" key="3">
    <source>
        <dbReference type="PROSITE" id="PS50905"/>
    </source>
</evidence>
<dbReference type="EMBL" id="CP047423">
    <property type="protein sequence ID" value="QPD04566.1"/>
    <property type="molecule type" value="Genomic_DNA"/>
</dbReference>
<dbReference type="KEGG" id="nkf:Nkreftii_002340"/>
<dbReference type="GO" id="GO:0005829">
    <property type="term" value="C:cytosol"/>
    <property type="evidence" value="ECO:0007669"/>
    <property type="project" value="TreeGrafter"/>
</dbReference>
<evidence type="ECO:0000313" key="4">
    <source>
        <dbReference type="EMBL" id="QPD04566.1"/>
    </source>
</evidence>
<proteinExistence type="predicted"/>
<reference evidence="4 5" key="1">
    <citation type="journal article" date="2020" name="ISME J.">
        <title>Enrichment and physiological characterization of a novel comammox Nitrospira indicates ammonium inhibition of complete nitrification.</title>
        <authorList>
            <person name="Sakoula D."/>
            <person name="Koch H."/>
            <person name="Frank J."/>
            <person name="Jetten M.S.M."/>
            <person name="van Kessel M.A.H.J."/>
            <person name="Lucker S."/>
        </authorList>
    </citation>
    <scope>NUCLEOTIDE SEQUENCE [LARGE SCALE GENOMIC DNA]</scope>
    <source>
        <strain evidence="4">Comreactor17</strain>
    </source>
</reference>
<protein>
    <submittedName>
        <fullName evidence="4">Putative bacterioferritin</fullName>
        <ecNumber evidence="4">1.16.3.1</ecNumber>
    </submittedName>
</protein>
<dbReference type="InterPro" id="IPR014490">
    <property type="entry name" value="Dps-like"/>
</dbReference>
<dbReference type="PANTHER" id="PTHR30295">
    <property type="entry name" value="BACTERIOFERRITIN"/>
    <property type="match status" value="1"/>
</dbReference>